<protein>
    <submittedName>
        <fullName evidence="3">8245_t:CDS:1</fullName>
    </submittedName>
</protein>
<dbReference type="AlphaFoldDB" id="A0A9N9CI85"/>
<dbReference type="Gene3D" id="3.40.1360.10">
    <property type="match status" value="1"/>
</dbReference>
<accession>A0A9N9CI85</accession>
<evidence type="ECO:0000256" key="1">
    <source>
        <dbReference type="SAM" id="MobiDB-lite"/>
    </source>
</evidence>
<dbReference type="SUPFAM" id="SSF52540">
    <property type="entry name" value="P-loop containing nucleoside triphosphate hydrolases"/>
    <property type="match status" value="1"/>
</dbReference>
<name>A0A9N9CI85_9GLOM</name>
<gene>
    <name evidence="3" type="ORF">ALEPTO_LOCUS8158</name>
</gene>
<organism evidence="3 4">
    <name type="scientific">Ambispora leptoticha</name>
    <dbReference type="NCBI Taxonomy" id="144679"/>
    <lineage>
        <taxon>Eukaryota</taxon>
        <taxon>Fungi</taxon>
        <taxon>Fungi incertae sedis</taxon>
        <taxon>Mucoromycota</taxon>
        <taxon>Glomeromycotina</taxon>
        <taxon>Glomeromycetes</taxon>
        <taxon>Archaeosporales</taxon>
        <taxon>Ambisporaceae</taxon>
        <taxon>Ambispora</taxon>
    </lineage>
</organism>
<feature type="region of interest" description="Disordered" evidence="1">
    <location>
        <begin position="664"/>
        <end position="683"/>
    </location>
</feature>
<dbReference type="CDD" id="cd01122">
    <property type="entry name" value="Twinkle_C"/>
    <property type="match status" value="1"/>
</dbReference>
<dbReference type="Pfam" id="PF13481">
    <property type="entry name" value="AAA_25"/>
    <property type="match status" value="1"/>
</dbReference>
<feature type="domain" description="SF4 helicase" evidence="2">
    <location>
        <begin position="420"/>
        <end position="667"/>
    </location>
</feature>
<dbReference type="InterPro" id="IPR034154">
    <property type="entry name" value="TOPRIM_DnaG/twinkle"/>
</dbReference>
<evidence type="ECO:0000313" key="3">
    <source>
        <dbReference type="EMBL" id="CAG8601282.1"/>
    </source>
</evidence>
<dbReference type="CDD" id="cd01029">
    <property type="entry name" value="TOPRIM_primases"/>
    <property type="match status" value="1"/>
</dbReference>
<dbReference type="PANTHER" id="PTHR12873:SF0">
    <property type="entry name" value="TWINKLE MTDNA HELICASE"/>
    <property type="match status" value="1"/>
</dbReference>
<comment type="caution">
    <text evidence="3">The sequence shown here is derived from an EMBL/GenBank/DDBJ whole genome shotgun (WGS) entry which is preliminary data.</text>
</comment>
<sequence>MSRHLLILANRALLGNTRLLSVLGHRNSIRGGTSRIFSRFYSIEGSGITQLWPYQADTRSIDFFASGFSSKHYMPRPGEVLEFLNKHYQFPRKTQDKSLFRIRCPCCRPHKRGTLYTAVINVQKGLFQCESCLRKENWFDYIKLVSKSDSFQVLSTVDLSRGSKTEFSVPRDTIEKYPNQLSEFPIIVTWCKTEKGLTLDTLQDYKIGAAKYYNTNPSNNAELSTDKGQVCITFPRMAPLFLDPQATDEPITKTVRIKACEIGSGDLVAFDPPTSEAGLFGYHLVQSETETIILTGNEFDAMAAYQETKLPATCLPNNTYQLPLEILPLLERFAKIYIWLDDDVAGQEAAEKFAQKLGINRCSIVKTLGGNLNGPVNASEALASGKDLKEILRKAKPLEHEKIIGFDHLKDAVYRELVNPNQVRGVQSTDLPGLNQILKGHRPGELTIFTGPTGIGKTTILSQISLDFCRSGVSTLWGSFEIPNVRLAKKMLQQFAGHELTPEEFFQTTEKFQQLPMYFLKFFGSTDLTTVVDAMNHAIYAFDVQHVIIDNLQFMTADQGRFHDRWEIQDRTVGTFRRFATERGVHITLVVHPKKDDREFLDLNSVFGSAKITQEADNVIIIQRLIVDDEEIRYLDIKKNRYDGTLAAIPFEFDNESCKIRQLTRNEHDRRAKGSKNKTRQETEMVPIINQNAGENRNLNINQQ</sequence>
<evidence type="ECO:0000313" key="4">
    <source>
        <dbReference type="Proteomes" id="UP000789508"/>
    </source>
</evidence>
<proteinExistence type="predicted"/>
<evidence type="ECO:0000259" key="2">
    <source>
        <dbReference type="PROSITE" id="PS51199"/>
    </source>
</evidence>
<dbReference type="InterPro" id="IPR027417">
    <property type="entry name" value="P-loop_NTPase"/>
</dbReference>
<dbReference type="GO" id="GO:0005524">
    <property type="term" value="F:ATP binding"/>
    <property type="evidence" value="ECO:0007669"/>
    <property type="project" value="InterPro"/>
</dbReference>
<dbReference type="InterPro" id="IPR007694">
    <property type="entry name" value="DNA_helicase_DnaB-like_C"/>
</dbReference>
<dbReference type="GO" id="GO:0006260">
    <property type="term" value="P:DNA replication"/>
    <property type="evidence" value="ECO:0007669"/>
    <property type="project" value="InterPro"/>
</dbReference>
<dbReference type="SUPFAM" id="SSF56731">
    <property type="entry name" value="DNA primase core"/>
    <property type="match status" value="1"/>
</dbReference>
<dbReference type="PANTHER" id="PTHR12873">
    <property type="entry name" value="T7-LIKE MITOCHONDRIAL DNA HELICASE"/>
    <property type="match status" value="1"/>
</dbReference>
<keyword evidence="4" id="KW-1185">Reference proteome</keyword>
<dbReference type="PROSITE" id="PS51199">
    <property type="entry name" value="SF4_HELICASE"/>
    <property type="match status" value="1"/>
</dbReference>
<dbReference type="Proteomes" id="UP000789508">
    <property type="component" value="Unassembled WGS sequence"/>
</dbReference>
<dbReference type="OrthoDB" id="275278at2759"/>
<dbReference type="EMBL" id="CAJVPS010004242">
    <property type="protein sequence ID" value="CAG8601282.1"/>
    <property type="molecule type" value="Genomic_DNA"/>
</dbReference>
<dbReference type="InterPro" id="IPR027032">
    <property type="entry name" value="Twinkle-like"/>
</dbReference>
<dbReference type="GO" id="GO:0043139">
    <property type="term" value="F:5'-3' DNA helicase activity"/>
    <property type="evidence" value="ECO:0007669"/>
    <property type="project" value="InterPro"/>
</dbReference>
<dbReference type="GO" id="GO:0003697">
    <property type="term" value="F:single-stranded DNA binding"/>
    <property type="evidence" value="ECO:0007669"/>
    <property type="project" value="InterPro"/>
</dbReference>
<dbReference type="Gene3D" id="3.40.50.300">
    <property type="entry name" value="P-loop containing nucleotide triphosphate hydrolases"/>
    <property type="match status" value="1"/>
</dbReference>
<reference evidence="3" key="1">
    <citation type="submission" date="2021-06" db="EMBL/GenBank/DDBJ databases">
        <authorList>
            <person name="Kallberg Y."/>
            <person name="Tangrot J."/>
            <person name="Rosling A."/>
        </authorList>
    </citation>
    <scope>NUCLEOTIDE SEQUENCE</scope>
    <source>
        <strain evidence="3">FL130A</strain>
    </source>
</reference>